<dbReference type="EMBL" id="SJPY01000004">
    <property type="protein sequence ID" value="TWU41266.1"/>
    <property type="molecule type" value="Genomic_DNA"/>
</dbReference>
<name>A0A5C6E1L4_9BACT</name>
<dbReference type="Gene3D" id="3.40.50.1000">
    <property type="entry name" value="HAD superfamily/HAD-like"/>
    <property type="match status" value="1"/>
</dbReference>
<dbReference type="Pfam" id="PF03767">
    <property type="entry name" value="Acid_phosphat_B"/>
    <property type="match status" value="1"/>
</dbReference>
<dbReference type="InterPro" id="IPR036691">
    <property type="entry name" value="Endo/exonu/phosph_ase_sf"/>
</dbReference>
<dbReference type="AlphaFoldDB" id="A0A5C6E1L4"/>
<gene>
    <name evidence="3" type="primary">hel</name>
    <name evidence="3" type="ORF">Q31b_27050</name>
</gene>
<dbReference type="InterPro" id="IPR005519">
    <property type="entry name" value="Acid_phosphat_B-like"/>
</dbReference>
<feature type="domain" description="Endonuclease/exonuclease/phosphatase" evidence="2">
    <location>
        <begin position="301"/>
        <end position="601"/>
    </location>
</feature>
<dbReference type="Pfam" id="PF19580">
    <property type="entry name" value="Exo_endo_phos_3"/>
    <property type="match status" value="1"/>
</dbReference>
<keyword evidence="1" id="KW-0732">Signal</keyword>
<dbReference type="InterPro" id="IPR023214">
    <property type="entry name" value="HAD_sf"/>
</dbReference>
<comment type="caution">
    <text evidence="3">The sequence shown here is derived from an EMBL/GenBank/DDBJ whole genome shotgun (WGS) entry which is preliminary data.</text>
</comment>
<dbReference type="SUPFAM" id="SSF56219">
    <property type="entry name" value="DNase I-like"/>
    <property type="match status" value="1"/>
</dbReference>
<evidence type="ECO:0000313" key="4">
    <source>
        <dbReference type="Proteomes" id="UP000315471"/>
    </source>
</evidence>
<evidence type="ECO:0000259" key="2">
    <source>
        <dbReference type="Pfam" id="PF19580"/>
    </source>
</evidence>
<evidence type="ECO:0000256" key="1">
    <source>
        <dbReference type="ARBA" id="ARBA00022729"/>
    </source>
</evidence>
<dbReference type="Proteomes" id="UP000315471">
    <property type="component" value="Unassembled WGS sequence"/>
</dbReference>
<dbReference type="PANTHER" id="PTHR42834">
    <property type="entry name" value="ENDONUCLEASE/EXONUCLEASE/PHOSPHATASE FAMILY PROTEIN (AFU_ORTHOLOGUE AFUA_3G09210)"/>
    <property type="match status" value="1"/>
</dbReference>
<dbReference type="InterPro" id="IPR005135">
    <property type="entry name" value="Endo/exonuclease/phosphatase"/>
</dbReference>
<dbReference type="GO" id="GO:0003824">
    <property type="term" value="F:catalytic activity"/>
    <property type="evidence" value="ECO:0007669"/>
    <property type="project" value="InterPro"/>
</dbReference>
<keyword evidence="3" id="KW-0449">Lipoprotein</keyword>
<dbReference type="SFLD" id="SFLDG01125">
    <property type="entry name" value="C1.1:_Acid_Phosphatase_Like"/>
    <property type="match status" value="1"/>
</dbReference>
<dbReference type="OrthoDB" id="7297112at2"/>
<dbReference type="SUPFAM" id="SSF56784">
    <property type="entry name" value="HAD-like"/>
    <property type="match status" value="1"/>
</dbReference>
<reference evidence="3 4" key="1">
    <citation type="submission" date="2019-02" db="EMBL/GenBank/DDBJ databases">
        <title>Deep-cultivation of Planctomycetes and their phenomic and genomic characterization uncovers novel biology.</title>
        <authorList>
            <person name="Wiegand S."/>
            <person name="Jogler M."/>
            <person name="Boedeker C."/>
            <person name="Pinto D."/>
            <person name="Vollmers J."/>
            <person name="Rivas-Marin E."/>
            <person name="Kohn T."/>
            <person name="Peeters S.H."/>
            <person name="Heuer A."/>
            <person name="Rast P."/>
            <person name="Oberbeckmann S."/>
            <person name="Bunk B."/>
            <person name="Jeske O."/>
            <person name="Meyerdierks A."/>
            <person name="Storesund J.E."/>
            <person name="Kallscheuer N."/>
            <person name="Luecker S."/>
            <person name="Lage O.M."/>
            <person name="Pohl T."/>
            <person name="Merkel B.J."/>
            <person name="Hornburger P."/>
            <person name="Mueller R.-W."/>
            <person name="Bruemmer F."/>
            <person name="Labrenz M."/>
            <person name="Spormann A.M."/>
            <person name="Op Den Camp H."/>
            <person name="Overmann J."/>
            <person name="Amann R."/>
            <person name="Jetten M.S.M."/>
            <person name="Mascher T."/>
            <person name="Medema M.H."/>
            <person name="Devos D.P."/>
            <person name="Kaster A.-K."/>
            <person name="Ovreas L."/>
            <person name="Rohde M."/>
            <person name="Galperin M.Y."/>
            <person name="Jogler C."/>
        </authorList>
    </citation>
    <scope>NUCLEOTIDE SEQUENCE [LARGE SCALE GENOMIC DNA]</scope>
    <source>
        <strain evidence="3 4">Q31b</strain>
    </source>
</reference>
<accession>A0A5C6E1L4</accession>
<dbReference type="RefSeq" id="WP_146600110.1">
    <property type="nucleotide sequence ID" value="NZ_SJPY01000004.1"/>
</dbReference>
<evidence type="ECO:0000313" key="3">
    <source>
        <dbReference type="EMBL" id="TWU41266.1"/>
    </source>
</evidence>
<dbReference type="GO" id="GO:0009279">
    <property type="term" value="C:cell outer membrane"/>
    <property type="evidence" value="ECO:0007669"/>
    <property type="project" value="InterPro"/>
</dbReference>
<dbReference type="SFLD" id="SFLDS00003">
    <property type="entry name" value="Haloacid_Dehalogenase"/>
    <property type="match status" value="1"/>
</dbReference>
<sequence length="609" mass="68632">MLLVYTSRLLEISFRKPFAFFPFAFVALGLITPCYAQSVANAVRSPGFKLEQQVQRGLNANLFMQTSAEYRAACIQAYQCASQRLRQQLKSKNTQTDKLAVVMDLDETVIDNAGFQTHLFQSGLAYDQRLFDQWEQQGGNEVELIPAAKEFILAARSLGVTVFFISNRNDCFREQTKRTLDRLGIPIKDDRELKLSTTTSDKTERRAEVIQDGFEVLLNIGDNLRDFDELFKTPLLNNDSTIAETTAAIEHRKLAVDQARSQWGRNWIVLPNPAYGEWMKPLNRGLRDLQQLKHAKPKLGVAFWNVENLFDTEDDPNVEGDEEFTSTGPKKWTQDRYQIKLKNLATIIARMDDHQGPDILGLSEVENSVVLEHLIETLTSIGRNYKIVHQDSPSGRGIDCAIIYDSDVVDLKDSKFHFVDAGTTRDIVEATFTRNGQDLTVFVNHWPARSHEASFRIAAGITLRKRIDELLNVDALADIIAMGDFNDHPEDESIRTALGATTDLNEIRGGTLFNTMFALESINPPGTYVYNNQWETLDQIFVSPGMLIPNGVSWVLGSTRPVVLTPNQLYDPLGDAIPRPSRSFSGNSFHETGYSDHLPVVSSVYWAKD</sequence>
<proteinExistence type="predicted"/>
<organism evidence="3 4">
    <name type="scientific">Novipirellula aureliae</name>
    <dbReference type="NCBI Taxonomy" id="2527966"/>
    <lineage>
        <taxon>Bacteria</taxon>
        <taxon>Pseudomonadati</taxon>
        <taxon>Planctomycetota</taxon>
        <taxon>Planctomycetia</taxon>
        <taxon>Pirellulales</taxon>
        <taxon>Pirellulaceae</taxon>
        <taxon>Novipirellula</taxon>
    </lineage>
</organism>
<protein>
    <submittedName>
        <fullName evidence="3">Lipoprotein E</fullName>
    </submittedName>
</protein>
<dbReference type="InterPro" id="IPR006423">
    <property type="entry name" value="Lipo_e_P4"/>
</dbReference>
<dbReference type="Gene3D" id="3.60.10.10">
    <property type="entry name" value="Endonuclease/exonuclease/phosphatase"/>
    <property type="match status" value="1"/>
</dbReference>
<dbReference type="PANTHER" id="PTHR42834:SF1">
    <property type="entry name" value="ENDONUCLEASE_EXONUCLEASE_PHOSPHATASE FAMILY PROTEIN (AFU_ORTHOLOGUE AFUA_3G09210)"/>
    <property type="match status" value="1"/>
</dbReference>
<dbReference type="InterPro" id="IPR036412">
    <property type="entry name" value="HAD-like_sf"/>
</dbReference>
<keyword evidence="4" id="KW-1185">Reference proteome</keyword>